<dbReference type="GO" id="GO:0030042">
    <property type="term" value="P:actin filament depolymerization"/>
    <property type="evidence" value="ECO:0007669"/>
    <property type="project" value="TreeGrafter"/>
</dbReference>
<dbReference type="SMART" id="SM00320">
    <property type="entry name" value="WD40"/>
    <property type="match status" value="7"/>
</dbReference>
<proteinExistence type="inferred from homology"/>
<evidence type="ECO:0000256" key="2">
    <source>
        <dbReference type="ARBA" id="ARBA00022737"/>
    </source>
</evidence>
<dbReference type="GO" id="GO:0030864">
    <property type="term" value="C:cortical actin cytoskeleton"/>
    <property type="evidence" value="ECO:0007669"/>
    <property type="project" value="TreeGrafter"/>
</dbReference>
<feature type="repeat" description="WD" evidence="4">
    <location>
        <begin position="187"/>
        <end position="228"/>
    </location>
</feature>
<dbReference type="GO" id="GO:0051015">
    <property type="term" value="F:actin filament binding"/>
    <property type="evidence" value="ECO:0007669"/>
    <property type="project" value="TreeGrafter"/>
</dbReference>
<feature type="repeat" description="WD" evidence="4">
    <location>
        <begin position="234"/>
        <end position="275"/>
    </location>
</feature>
<sequence>MAKPLLKAIFPSLPGAKRGNPIVIGTCKDGDNIVYCNGRSVFIAPIDDPKSARVYSEHAVTATVAKISPNGNWCASGDVSGTIRIWDITQPNMTCKRKIQVLNGPIRDIAWCNDSQRIVAVGEGPGRFGHVFFAETGASIGSIDGPSHTLNSADFKRSKPHKIVAGSENREITVFKGPPFKFENTLRTHEKSSIHSIRYSPDGSMYASAGADKQVFLYDGETNENIGSFVEADGKAHNGSVYAVTWSPDGTKIATASADKTVIIWDVETRRVLKNFTFSSKLEDQQVGIIWTKKALVSISASGAINKLDLEQEQSRTVRTGHNKAITSLTLATSVDENLLYSADVDGHVIAWDLENGHSTRLSPDLHPSKITGLCCRKTQEQENIFSIGFDDQLCITPIITSAKETSTVIGDTVKHRLTQQPTGLSVSEDGRTSVVVCHNKIAILIESCDLRECELPFNTYGIAISPNGEFVAVGDQKQNVVVFKLIQENVKNDVKPIIEEDTSLELQGDCTAVEFSPDGNFLVVVTSKKQIMSIQHSFLGSNLCIRNKASGSCLTRKHKLITPIIR</sequence>
<dbReference type="SUPFAM" id="SSF50998">
    <property type="entry name" value="Quinoprotein alcohol dehydrogenase-like"/>
    <property type="match status" value="1"/>
</dbReference>
<evidence type="ECO:0000313" key="6">
    <source>
        <dbReference type="Proteomes" id="UP000005237"/>
    </source>
</evidence>
<protein>
    <submittedName>
        <fullName evidence="5">WD_REPEATS_REGION domain-containing protein</fullName>
    </submittedName>
</protein>
<name>A0A8R1HW63_CAEJA</name>
<dbReference type="InterPro" id="IPR015943">
    <property type="entry name" value="WD40/YVTN_repeat-like_dom_sf"/>
</dbReference>
<dbReference type="Pfam" id="PF00400">
    <property type="entry name" value="WD40"/>
    <property type="match status" value="4"/>
</dbReference>
<dbReference type="PROSITE" id="PS50294">
    <property type="entry name" value="WD_REPEATS_REGION"/>
    <property type="match status" value="1"/>
</dbReference>
<dbReference type="Proteomes" id="UP000005237">
    <property type="component" value="Unassembled WGS sequence"/>
</dbReference>
<accession>A0A8R1HW63</accession>
<dbReference type="PROSITE" id="PS50082">
    <property type="entry name" value="WD_REPEATS_2"/>
    <property type="match status" value="4"/>
</dbReference>
<reference evidence="6" key="1">
    <citation type="submission" date="2010-08" db="EMBL/GenBank/DDBJ databases">
        <authorList>
            <consortium name="Caenorhabditis japonica Sequencing Consortium"/>
            <person name="Wilson R.K."/>
        </authorList>
    </citation>
    <scope>NUCLEOTIDE SEQUENCE [LARGE SCALE GENOMIC DNA]</scope>
    <source>
        <strain evidence="6">DF5081</strain>
    </source>
</reference>
<dbReference type="PROSITE" id="PS00678">
    <property type="entry name" value="WD_REPEATS_1"/>
    <property type="match status" value="2"/>
</dbReference>
<dbReference type="GO" id="GO:0040011">
    <property type="term" value="P:locomotion"/>
    <property type="evidence" value="ECO:0007669"/>
    <property type="project" value="TreeGrafter"/>
</dbReference>
<dbReference type="PANTHER" id="PTHR19856:SF0">
    <property type="entry name" value="WD REPEAT-CONTAINING PROTEIN 1"/>
    <property type="match status" value="1"/>
</dbReference>
<dbReference type="CDD" id="cd00200">
    <property type="entry name" value="WD40"/>
    <property type="match status" value="1"/>
</dbReference>
<evidence type="ECO:0000313" key="5">
    <source>
        <dbReference type="EnsemblMetazoa" id="CJA08130b.1"/>
    </source>
</evidence>
<dbReference type="InterPro" id="IPR019775">
    <property type="entry name" value="WD40_repeat_CS"/>
</dbReference>
<evidence type="ECO:0000256" key="1">
    <source>
        <dbReference type="ARBA" id="ARBA00022574"/>
    </source>
</evidence>
<dbReference type="PANTHER" id="PTHR19856">
    <property type="entry name" value="WD-REPEATCONTAINING PROTEIN WDR1"/>
    <property type="match status" value="1"/>
</dbReference>
<keyword evidence="6" id="KW-1185">Reference proteome</keyword>
<dbReference type="InterPro" id="IPR011047">
    <property type="entry name" value="Quinoprotein_ADH-like_sf"/>
</dbReference>
<feature type="repeat" description="WD" evidence="4">
    <location>
        <begin position="319"/>
        <end position="362"/>
    </location>
</feature>
<evidence type="ECO:0000256" key="3">
    <source>
        <dbReference type="ARBA" id="ARBA00038366"/>
    </source>
</evidence>
<dbReference type="EnsemblMetazoa" id="CJA08130b.1">
    <property type="protein sequence ID" value="CJA08130b.1"/>
    <property type="gene ID" value="WBGene00127334"/>
</dbReference>
<dbReference type="Gene3D" id="2.130.10.10">
    <property type="entry name" value="YVTN repeat-like/Quinoprotein amine dehydrogenase"/>
    <property type="match status" value="2"/>
</dbReference>
<evidence type="ECO:0000256" key="4">
    <source>
        <dbReference type="PROSITE-ProRule" id="PRU00221"/>
    </source>
</evidence>
<keyword evidence="2" id="KW-0677">Repeat</keyword>
<feature type="repeat" description="WD" evidence="4">
    <location>
        <begin position="55"/>
        <end position="96"/>
    </location>
</feature>
<comment type="similarity">
    <text evidence="3">Belongs to the WD repeat AIP1 family.</text>
</comment>
<dbReference type="AlphaFoldDB" id="A0A8R1HW63"/>
<organism evidence="5 6">
    <name type="scientific">Caenorhabditis japonica</name>
    <dbReference type="NCBI Taxonomy" id="281687"/>
    <lineage>
        <taxon>Eukaryota</taxon>
        <taxon>Metazoa</taxon>
        <taxon>Ecdysozoa</taxon>
        <taxon>Nematoda</taxon>
        <taxon>Chromadorea</taxon>
        <taxon>Rhabditida</taxon>
        <taxon>Rhabditina</taxon>
        <taxon>Rhabditomorpha</taxon>
        <taxon>Rhabditoidea</taxon>
        <taxon>Rhabditidae</taxon>
        <taxon>Peloderinae</taxon>
        <taxon>Caenorhabditis</taxon>
    </lineage>
</organism>
<dbReference type="GO" id="GO:0045214">
    <property type="term" value="P:sarcomere organization"/>
    <property type="evidence" value="ECO:0007669"/>
    <property type="project" value="TreeGrafter"/>
</dbReference>
<reference evidence="5" key="2">
    <citation type="submission" date="2022-06" db="UniProtKB">
        <authorList>
            <consortium name="EnsemblMetazoa"/>
        </authorList>
    </citation>
    <scope>IDENTIFICATION</scope>
    <source>
        <strain evidence="5">DF5081</strain>
    </source>
</reference>
<dbReference type="InterPro" id="IPR001680">
    <property type="entry name" value="WD40_rpt"/>
</dbReference>
<dbReference type="FunFam" id="2.130.10.10:FF:000102">
    <property type="entry name" value="Actin-interacting protein 1"/>
    <property type="match status" value="1"/>
</dbReference>
<keyword evidence="1 4" id="KW-0853">WD repeat</keyword>